<dbReference type="EMBL" id="JRKL02003710">
    <property type="protein sequence ID" value="KAF3954418.1"/>
    <property type="molecule type" value="Genomic_DNA"/>
</dbReference>
<accession>A0A8J4VAK8</accession>
<comment type="caution">
    <text evidence="1">The sequence shown here is derived from an EMBL/GenBank/DDBJ whole genome shotgun (WGS) entry which is preliminary data.</text>
</comment>
<protein>
    <submittedName>
        <fullName evidence="1">Uncharacterized protein</fullName>
    </submittedName>
</protein>
<evidence type="ECO:0000313" key="2">
    <source>
        <dbReference type="Proteomes" id="UP000737018"/>
    </source>
</evidence>
<proteinExistence type="predicted"/>
<dbReference type="Proteomes" id="UP000737018">
    <property type="component" value="Unassembled WGS sequence"/>
</dbReference>
<reference evidence="1" key="1">
    <citation type="submission" date="2020-03" db="EMBL/GenBank/DDBJ databases">
        <title>Castanea mollissima Vanexum genome sequencing.</title>
        <authorList>
            <person name="Staton M."/>
        </authorList>
    </citation>
    <scope>NUCLEOTIDE SEQUENCE</scope>
    <source>
        <tissue evidence="1">Leaf</tissue>
    </source>
</reference>
<evidence type="ECO:0000313" key="1">
    <source>
        <dbReference type="EMBL" id="KAF3954418.1"/>
    </source>
</evidence>
<dbReference type="AlphaFoldDB" id="A0A8J4VAK8"/>
<keyword evidence="2" id="KW-1185">Reference proteome</keyword>
<organism evidence="1 2">
    <name type="scientific">Castanea mollissima</name>
    <name type="common">Chinese chestnut</name>
    <dbReference type="NCBI Taxonomy" id="60419"/>
    <lineage>
        <taxon>Eukaryota</taxon>
        <taxon>Viridiplantae</taxon>
        <taxon>Streptophyta</taxon>
        <taxon>Embryophyta</taxon>
        <taxon>Tracheophyta</taxon>
        <taxon>Spermatophyta</taxon>
        <taxon>Magnoliopsida</taxon>
        <taxon>eudicotyledons</taxon>
        <taxon>Gunneridae</taxon>
        <taxon>Pentapetalae</taxon>
        <taxon>rosids</taxon>
        <taxon>fabids</taxon>
        <taxon>Fagales</taxon>
        <taxon>Fagaceae</taxon>
        <taxon>Castanea</taxon>
    </lineage>
</organism>
<sequence>MQVKWSNHVKLSYLHSSLLSLTISQFSKCLLMLKVRTISRSSLPASFFGGTNIGCRDNMWLFILCKELSSEF</sequence>
<name>A0A8J4VAK8_9ROSI</name>
<gene>
    <name evidence="1" type="ORF">CMV_020237</name>
</gene>